<evidence type="ECO:0000313" key="4">
    <source>
        <dbReference type="Proteomes" id="UP000430345"/>
    </source>
</evidence>
<reference evidence="3 4" key="1">
    <citation type="submission" date="2019-10" db="EMBL/GenBank/DDBJ databases">
        <title>The Genome Sequence of Clostridium tarantellae Isolated from Fish Brain.</title>
        <authorList>
            <person name="Bano L."/>
            <person name="Kiel M."/>
            <person name="Sales G."/>
            <person name="Doxey A.C."/>
            <person name="Mansfield M.J."/>
            <person name="Schiavone M."/>
            <person name="Rossetto O."/>
            <person name="Pirazzini M."/>
            <person name="Dobrindt U."/>
            <person name="Montecucco C."/>
        </authorList>
    </citation>
    <scope>NUCLEOTIDE SEQUENCE [LARGE SCALE GENOMIC DNA]</scope>
    <source>
        <strain evidence="3 4">DSM 3997</strain>
    </source>
</reference>
<feature type="coiled-coil region" evidence="1">
    <location>
        <begin position="118"/>
        <end position="186"/>
    </location>
</feature>
<organism evidence="3 4">
    <name type="scientific">Clostridium tarantellae</name>
    <dbReference type="NCBI Taxonomy" id="39493"/>
    <lineage>
        <taxon>Bacteria</taxon>
        <taxon>Bacillati</taxon>
        <taxon>Bacillota</taxon>
        <taxon>Clostridia</taxon>
        <taxon>Eubacteriales</taxon>
        <taxon>Clostridiaceae</taxon>
        <taxon>Clostridium</taxon>
    </lineage>
</organism>
<keyword evidence="1" id="KW-0175">Coiled coil</keyword>
<evidence type="ECO:0000259" key="2">
    <source>
        <dbReference type="Pfam" id="PF13145"/>
    </source>
</evidence>
<dbReference type="EMBL" id="WHJC01000043">
    <property type="protein sequence ID" value="MPQ43153.1"/>
    <property type="molecule type" value="Genomic_DNA"/>
</dbReference>
<dbReference type="GO" id="GO:0003755">
    <property type="term" value="F:peptidyl-prolyl cis-trans isomerase activity"/>
    <property type="evidence" value="ECO:0007669"/>
    <property type="project" value="InterPro"/>
</dbReference>
<gene>
    <name evidence="3" type="ORF">GBZ86_05175</name>
</gene>
<dbReference type="RefSeq" id="WP_152888420.1">
    <property type="nucleotide sequence ID" value="NZ_WHJC01000043.1"/>
</dbReference>
<evidence type="ECO:0000256" key="1">
    <source>
        <dbReference type="SAM" id="Coils"/>
    </source>
</evidence>
<feature type="domain" description="PpiC" evidence="2">
    <location>
        <begin position="175"/>
        <end position="311"/>
    </location>
</feature>
<dbReference type="Pfam" id="PF13145">
    <property type="entry name" value="Rotamase_2"/>
    <property type="match status" value="1"/>
</dbReference>
<proteinExistence type="predicted"/>
<comment type="caution">
    <text evidence="3">The sequence shown here is derived from an EMBL/GenBank/DDBJ whole genome shotgun (WGS) entry which is preliminary data.</text>
</comment>
<protein>
    <recommendedName>
        <fullName evidence="2">PpiC domain-containing protein</fullName>
    </recommendedName>
</protein>
<dbReference type="Proteomes" id="UP000430345">
    <property type="component" value="Unassembled WGS sequence"/>
</dbReference>
<dbReference type="OrthoDB" id="1975311at2"/>
<accession>A0A6I1MKB1</accession>
<evidence type="ECO:0000313" key="3">
    <source>
        <dbReference type="EMBL" id="MPQ43153.1"/>
    </source>
</evidence>
<dbReference type="InterPro" id="IPR000297">
    <property type="entry name" value="PPIase_PpiC"/>
</dbReference>
<sequence length="347" mass="41202">MKKYKIFVVITLIILLSSVIGMGINVFSKEEDKFDVVFYVNEEPVYLGEFMLYFNKNKTKVFKEFSHEKSGKEFWNTKILEGETPLDLVKILTIEDLKEIKTIQITAKKFKVIENIDYKSFTKELKEENKRREKAINNGEVIYGPKQYKEEEYFSYLLENIKNKLKKAIESNNNISEEEIKKYYEENKETLYKIEDKVDVNIISIPYVDSQGMVDEKSKTLTFERIKEIRSKLQETENMDFEDNSNIKTNFYEFKKDNKRNDNKFLAEFKEEALKLKPKEFSNIIDFNGAYNFMICDKRDGQGYKSLDEVKSEIKEELITDIYRLQLKLINSNCKIKVNDKVFNSIK</sequence>
<keyword evidence="4" id="KW-1185">Reference proteome</keyword>
<name>A0A6I1MKB1_9CLOT</name>
<dbReference type="AlphaFoldDB" id="A0A6I1MKB1"/>